<evidence type="ECO:0000313" key="2">
    <source>
        <dbReference type="Proteomes" id="UP000051264"/>
    </source>
</evidence>
<proteinExistence type="predicted"/>
<organism evidence="1 2">
    <name type="scientific">Latilactobacillus fuchuensis DSM 14340 = JCM 11249</name>
    <dbReference type="NCBI Taxonomy" id="1423747"/>
    <lineage>
        <taxon>Bacteria</taxon>
        <taxon>Bacillati</taxon>
        <taxon>Bacillota</taxon>
        <taxon>Bacilli</taxon>
        <taxon>Lactobacillales</taxon>
        <taxon>Lactobacillaceae</taxon>
        <taxon>Latilactobacillus</taxon>
    </lineage>
</organism>
<sequence>MKNMPISRQQQIVTLLINLKYELSRQDSIELTTECIDNLTQPELNDFMINVALNQFLKEMTNLIGFEGLKLNQNAAEIVAQLKELSLKKTGRSPLSSLLFSSLFGNW</sequence>
<evidence type="ECO:0008006" key="3">
    <source>
        <dbReference type="Google" id="ProtNLM"/>
    </source>
</evidence>
<name>A0A0R1RNI9_9LACO</name>
<dbReference type="Proteomes" id="UP000051264">
    <property type="component" value="Unassembled WGS sequence"/>
</dbReference>
<evidence type="ECO:0000313" key="1">
    <source>
        <dbReference type="EMBL" id="KRL58719.1"/>
    </source>
</evidence>
<dbReference type="EMBL" id="AZEX01000064">
    <property type="protein sequence ID" value="KRL58719.1"/>
    <property type="molecule type" value="Genomic_DNA"/>
</dbReference>
<dbReference type="AlphaFoldDB" id="A0A0R1RNI9"/>
<gene>
    <name evidence="1" type="ORF">FC69_GL000149</name>
</gene>
<protein>
    <recommendedName>
        <fullName evidence="3">Bacteriocin immunity protein</fullName>
    </recommendedName>
</protein>
<reference evidence="1 2" key="1">
    <citation type="journal article" date="2015" name="Genome Announc.">
        <title>Expanding the biotechnology potential of lactobacilli through comparative genomics of 213 strains and associated genera.</title>
        <authorList>
            <person name="Sun Z."/>
            <person name="Harris H.M."/>
            <person name="McCann A."/>
            <person name="Guo C."/>
            <person name="Argimon S."/>
            <person name="Zhang W."/>
            <person name="Yang X."/>
            <person name="Jeffery I.B."/>
            <person name="Cooney J.C."/>
            <person name="Kagawa T.F."/>
            <person name="Liu W."/>
            <person name="Song Y."/>
            <person name="Salvetti E."/>
            <person name="Wrobel A."/>
            <person name="Rasinkangas P."/>
            <person name="Parkhill J."/>
            <person name="Rea M.C."/>
            <person name="O'Sullivan O."/>
            <person name="Ritari J."/>
            <person name="Douillard F.P."/>
            <person name="Paul Ross R."/>
            <person name="Yang R."/>
            <person name="Briner A.E."/>
            <person name="Felis G.E."/>
            <person name="de Vos W.M."/>
            <person name="Barrangou R."/>
            <person name="Klaenhammer T.R."/>
            <person name="Caufield P.W."/>
            <person name="Cui Y."/>
            <person name="Zhang H."/>
            <person name="O'Toole P.W."/>
        </authorList>
    </citation>
    <scope>NUCLEOTIDE SEQUENCE [LARGE SCALE GENOMIC DNA]</scope>
    <source>
        <strain evidence="1 2">DSM 14340</strain>
    </source>
</reference>
<dbReference type="PATRIC" id="fig|1423747.3.peg.151"/>
<comment type="caution">
    <text evidence="1">The sequence shown here is derived from an EMBL/GenBank/DDBJ whole genome shotgun (WGS) entry which is preliminary data.</text>
</comment>
<accession>A0A0R1RNI9</accession>